<gene>
    <name evidence="10" type="ORF">FOZ76_11240</name>
</gene>
<sequence length="455" mass="48751">MPLRPALGHTPIQPAAAARPKESAAMSPPSSLPSPARLVLAGLLYLLAGLVSQALDDPASSVLYVWLPSGVGVATLILAPRRQWPAYVGVFLLVEIVLRALRGEAPVTLAVLALTAVATAVLTAWIVVRLAPGRRGLGYVGALVLAALLGGIANALLDVLWISYAEDQPFLSVAVPWALADAAGVLIVAPVVLDWTQFRARRSGGPSRRDFALGAAAFVAMLFVTHVLFDGNTAERFPGSVGFALTWMPVVLAVVIGLVWGARGGSLAVLLLAIQVLYQTAQGDGPFASLETRPGESVLEAQIYLAATAVLMLLLHTLRGTRELALEQAAAWRARFELALAGSNQLMYRYDPYRDLLEWGGDLESAFGMNHEQLDTVEALLTHVHPEDRERVRVFWTARADAVPTDQTSIRYRVAHREGGWRDVTDVGSPLLDAEGEIAIVAGLCRLGPLQQRQD</sequence>
<keyword evidence="3 7" id="KW-0812">Transmembrane</keyword>
<feature type="region of interest" description="Disordered" evidence="6">
    <location>
        <begin position="1"/>
        <end position="30"/>
    </location>
</feature>
<comment type="caution">
    <text evidence="10">The sequence shown here is derived from an EMBL/GenBank/DDBJ whole genome shotgun (WGS) entry which is preliminary data.</text>
</comment>
<dbReference type="Pfam" id="PF05231">
    <property type="entry name" value="MASE1"/>
    <property type="match status" value="1"/>
</dbReference>
<feature type="transmembrane region" description="Helical" evidence="7">
    <location>
        <begin position="107"/>
        <end position="128"/>
    </location>
</feature>
<dbReference type="GO" id="GO:0005886">
    <property type="term" value="C:plasma membrane"/>
    <property type="evidence" value="ECO:0007669"/>
    <property type="project" value="UniProtKB-SubCell"/>
</dbReference>
<feature type="transmembrane region" description="Helical" evidence="7">
    <location>
        <begin position="241"/>
        <end position="260"/>
    </location>
</feature>
<feature type="transmembrane region" description="Helical" evidence="7">
    <location>
        <begin position="61"/>
        <end position="79"/>
    </location>
</feature>
<protein>
    <submittedName>
        <fullName evidence="10">Diguanylate cyclase</fullName>
    </submittedName>
</protein>
<evidence type="ECO:0000256" key="7">
    <source>
        <dbReference type="SAM" id="Phobius"/>
    </source>
</evidence>
<dbReference type="InterPro" id="IPR035965">
    <property type="entry name" value="PAS-like_dom_sf"/>
</dbReference>
<name>A0A556AQ59_9BURK</name>
<dbReference type="OrthoDB" id="8673582at2"/>
<dbReference type="InterPro" id="IPR007895">
    <property type="entry name" value="MASE1"/>
</dbReference>
<feature type="transmembrane region" description="Helical" evidence="7">
    <location>
        <begin position="36"/>
        <end position="55"/>
    </location>
</feature>
<feature type="domain" description="PAS fold-3" evidence="9">
    <location>
        <begin position="358"/>
        <end position="443"/>
    </location>
</feature>
<evidence type="ECO:0000313" key="10">
    <source>
        <dbReference type="EMBL" id="TSH95037.1"/>
    </source>
</evidence>
<keyword evidence="11" id="KW-1185">Reference proteome</keyword>
<evidence type="ECO:0000259" key="8">
    <source>
        <dbReference type="Pfam" id="PF05231"/>
    </source>
</evidence>
<feature type="transmembrane region" description="Helical" evidence="7">
    <location>
        <begin position="170"/>
        <end position="191"/>
    </location>
</feature>
<keyword evidence="2" id="KW-1003">Cell membrane</keyword>
<evidence type="ECO:0000256" key="3">
    <source>
        <dbReference type="ARBA" id="ARBA00022692"/>
    </source>
</evidence>
<feature type="domain" description="MASE1" evidence="8">
    <location>
        <begin position="39"/>
        <end position="319"/>
    </location>
</feature>
<feature type="transmembrane region" description="Helical" evidence="7">
    <location>
        <begin position="265"/>
        <end position="281"/>
    </location>
</feature>
<dbReference type="Proteomes" id="UP000318405">
    <property type="component" value="Unassembled WGS sequence"/>
</dbReference>
<feature type="transmembrane region" description="Helical" evidence="7">
    <location>
        <begin position="140"/>
        <end position="164"/>
    </location>
</feature>
<evidence type="ECO:0000259" key="9">
    <source>
        <dbReference type="Pfam" id="PF08447"/>
    </source>
</evidence>
<evidence type="ECO:0000256" key="5">
    <source>
        <dbReference type="ARBA" id="ARBA00023136"/>
    </source>
</evidence>
<evidence type="ECO:0000256" key="2">
    <source>
        <dbReference type="ARBA" id="ARBA00022475"/>
    </source>
</evidence>
<dbReference type="EMBL" id="VLTJ01000022">
    <property type="protein sequence ID" value="TSH95037.1"/>
    <property type="molecule type" value="Genomic_DNA"/>
</dbReference>
<evidence type="ECO:0000256" key="6">
    <source>
        <dbReference type="SAM" id="MobiDB-lite"/>
    </source>
</evidence>
<reference evidence="10 11" key="1">
    <citation type="submission" date="2019-07" db="EMBL/GenBank/DDBJ databases">
        <title>Qingshengfaniella alkalisoli gen. nov., sp. nov., isolated from saline soil.</title>
        <authorList>
            <person name="Xu L."/>
            <person name="Huang X.-X."/>
            <person name="Sun J.-Q."/>
        </authorList>
    </citation>
    <scope>NUCLEOTIDE SEQUENCE [LARGE SCALE GENOMIC DNA]</scope>
    <source>
        <strain evidence="10 11">DSM 27279</strain>
    </source>
</reference>
<keyword evidence="5 7" id="KW-0472">Membrane</keyword>
<organism evidence="10 11">
    <name type="scientific">Verticiella sediminum</name>
    <dbReference type="NCBI Taxonomy" id="1247510"/>
    <lineage>
        <taxon>Bacteria</taxon>
        <taxon>Pseudomonadati</taxon>
        <taxon>Pseudomonadota</taxon>
        <taxon>Betaproteobacteria</taxon>
        <taxon>Burkholderiales</taxon>
        <taxon>Alcaligenaceae</taxon>
        <taxon>Verticiella</taxon>
    </lineage>
</organism>
<proteinExistence type="predicted"/>
<feature type="compositionally biased region" description="Low complexity" evidence="6">
    <location>
        <begin position="15"/>
        <end position="30"/>
    </location>
</feature>
<feature type="transmembrane region" description="Helical" evidence="7">
    <location>
        <begin position="211"/>
        <end position="229"/>
    </location>
</feature>
<dbReference type="AlphaFoldDB" id="A0A556AQ59"/>
<dbReference type="InterPro" id="IPR013655">
    <property type="entry name" value="PAS_fold_3"/>
</dbReference>
<evidence type="ECO:0000256" key="1">
    <source>
        <dbReference type="ARBA" id="ARBA00004651"/>
    </source>
</evidence>
<comment type="subcellular location">
    <subcellularLocation>
        <location evidence="1">Cell membrane</location>
        <topology evidence="1">Multi-pass membrane protein</topology>
    </subcellularLocation>
</comment>
<keyword evidence="4 7" id="KW-1133">Transmembrane helix</keyword>
<evidence type="ECO:0000313" key="11">
    <source>
        <dbReference type="Proteomes" id="UP000318405"/>
    </source>
</evidence>
<feature type="transmembrane region" description="Helical" evidence="7">
    <location>
        <begin position="301"/>
        <end position="318"/>
    </location>
</feature>
<dbReference type="Gene3D" id="3.30.450.20">
    <property type="entry name" value="PAS domain"/>
    <property type="match status" value="1"/>
</dbReference>
<accession>A0A556AQ59</accession>
<dbReference type="Pfam" id="PF08447">
    <property type="entry name" value="PAS_3"/>
    <property type="match status" value="1"/>
</dbReference>
<evidence type="ECO:0000256" key="4">
    <source>
        <dbReference type="ARBA" id="ARBA00022989"/>
    </source>
</evidence>
<dbReference type="SUPFAM" id="SSF55785">
    <property type="entry name" value="PYP-like sensor domain (PAS domain)"/>
    <property type="match status" value="1"/>
</dbReference>